<name>A0ABW7N115_9FLAO</name>
<dbReference type="EMBL" id="JBAWKB010000004">
    <property type="protein sequence ID" value="MFH6772809.1"/>
    <property type="molecule type" value="Genomic_DNA"/>
</dbReference>
<proteinExistence type="predicted"/>
<accession>A0ABW7N115</accession>
<organism evidence="2 3">
    <name type="scientific">Gaetbulibacter aestuarii</name>
    <dbReference type="NCBI Taxonomy" id="1502358"/>
    <lineage>
        <taxon>Bacteria</taxon>
        <taxon>Pseudomonadati</taxon>
        <taxon>Bacteroidota</taxon>
        <taxon>Flavobacteriia</taxon>
        <taxon>Flavobacteriales</taxon>
        <taxon>Flavobacteriaceae</taxon>
        <taxon>Gaetbulibacter</taxon>
    </lineage>
</organism>
<sequence length="136" mass="15896">MIYKVPYTKYSFNGGLIDEKTYLDLKSSFEKNSYLSFPEPKTYYEEHKGESLAVIISAILLVVFVPFTDSLDGTPFFIIIPLSFIALLFSTIFQFSQFLSFQKARKEQKRYLIKLRKDIIQSTGYSDFVKLQKNNR</sequence>
<keyword evidence="1" id="KW-0472">Membrane</keyword>
<evidence type="ECO:0000313" key="3">
    <source>
        <dbReference type="Proteomes" id="UP001610100"/>
    </source>
</evidence>
<keyword evidence="1" id="KW-0812">Transmembrane</keyword>
<comment type="caution">
    <text evidence="2">The sequence shown here is derived from an EMBL/GenBank/DDBJ whole genome shotgun (WGS) entry which is preliminary data.</text>
</comment>
<protein>
    <submittedName>
        <fullName evidence="2">Uncharacterized protein</fullName>
    </submittedName>
</protein>
<keyword evidence="3" id="KW-1185">Reference proteome</keyword>
<dbReference type="Proteomes" id="UP001610100">
    <property type="component" value="Unassembled WGS sequence"/>
</dbReference>
<feature type="transmembrane region" description="Helical" evidence="1">
    <location>
        <begin position="74"/>
        <end position="101"/>
    </location>
</feature>
<dbReference type="RefSeq" id="WP_344741715.1">
    <property type="nucleotide sequence ID" value="NZ_BAABAY010000006.1"/>
</dbReference>
<evidence type="ECO:0000313" key="2">
    <source>
        <dbReference type="EMBL" id="MFH6772809.1"/>
    </source>
</evidence>
<evidence type="ECO:0000256" key="1">
    <source>
        <dbReference type="SAM" id="Phobius"/>
    </source>
</evidence>
<gene>
    <name evidence="2" type="ORF">V8G58_12775</name>
</gene>
<reference evidence="2 3" key="1">
    <citation type="submission" date="2024-02" db="EMBL/GenBank/DDBJ databases">
        <title>A Gaetbulibacter species isolated from tidal flats and genomic insights of their niches.</title>
        <authorList>
            <person name="Ye Y."/>
        </authorList>
    </citation>
    <scope>NUCLEOTIDE SEQUENCE [LARGE SCALE GENOMIC DNA]</scope>
    <source>
        <strain evidence="2 3">KYW382</strain>
    </source>
</reference>
<feature type="transmembrane region" description="Helical" evidence="1">
    <location>
        <begin position="51"/>
        <end position="68"/>
    </location>
</feature>
<keyword evidence="1" id="KW-1133">Transmembrane helix</keyword>